<dbReference type="PROSITE" id="PS51257">
    <property type="entry name" value="PROKAR_LIPOPROTEIN"/>
    <property type="match status" value="1"/>
</dbReference>
<comment type="caution">
    <text evidence="3">The sequence shown here is derived from an EMBL/GenBank/DDBJ whole genome shotgun (WGS) entry which is preliminary data.</text>
</comment>
<feature type="signal peptide" evidence="2">
    <location>
        <begin position="1"/>
        <end position="23"/>
    </location>
</feature>
<dbReference type="RefSeq" id="WP_130611813.1">
    <property type="nucleotide sequence ID" value="NZ_SGIU01000001.1"/>
</dbReference>
<dbReference type="AlphaFoldDB" id="A0A4Q8QGD8"/>
<name>A0A4Q8QGD8_9FLAO</name>
<reference evidence="3 4" key="1">
    <citation type="submission" date="2019-02" db="EMBL/GenBank/DDBJ databases">
        <title>Draft genome sequence of Muricauda sp. 176CP4-71.</title>
        <authorList>
            <person name="Park J.-S."/>
        </authorList>
    </citation>
    <scope>NUCLEOTIDE SEQUENCE [LARGE SCALE GENOMIC DNA]</scope>
    <source>
        <strain evidence="3 4">176CP4-71</strain>
    </source>
</reference>
<evidence type="ECO:0000313" key="3">
    <source>
        <dbReference type="EMBL" id="TAI49605.1"/>
    </source>
</evidence>
<feature type="chain" id="PRO_5020729206" description="Membrane metalloprotease" evidence="2">
    <location>
        <begin position="24"/>
        <end position="305"/>
    </location>
</feature>
<dbReference type="EMBL" id="SGIU01000001">
    <property type="protein sequence ID" value="TAI49605.1"/>
    <property type="molecule type" value="Genomic_DNA"/>
</dbReference>
<dbReference type="Proteomes" id="UP000291981">
    <property type="component" value="Unassembled WGS sequence"/>
</dbReference>
<dbReference type="SUPFAM" id="SSF55486">
    <property type="entry name" value="Metalloproteases ('zincins'), catalytic domain"/>
    <property type="match status" value="1"/>
</dbReference>
<evidence type="ECO:0000256" key="2">
    <source>
        <dbReference type="SAM" id="SignalP"/>
    </source>
</evidence>
<evidence type="ECO:0008006" key="5">
    <source>
        <dbReference type="Google" id="ProtNLM"/>
    </source>
</evidence>
<proteinExistence type="predicted"/>
<protein>
    <recommendedName>
        <fullName evidence="5">Membrane metalloprotease</fullName>
    </recommendedName>
</protein>
<evidence type="ECO:0000256" key="1">
    <source>
        <dbReference type="SAM" id="MobiDB-lite"/>
    </source>
</evidence>
<gene>
    <name evidence="3" type="ORF">EW142_07350</name>
</gene>
<accession>A0A4Q8QGD8</accession>
<dbReference type="OrthoDB" id="1121673at2"/>
<keyword evidence="2" id="KW-0732">Signal</keyword>
<feature type="region of interest" description="Disordered" evidence="1">
    <location>
        <begin position="22"/>
        <end position="54"/>
    </location>
</feature>
<organism evidence="3 4">
    <name type="scientific">Flagellimonas allohymeniacidonis</name>
    <dbReference type="NCBI Taxonomy" id="2517819"/>
    <lineage>
        <taxon>Bacteria</taxon>
        <taxon>Pseudomonadati</taxon>
        <taxon>Bacteroidota</taxon>
        <taxon>Flavobacteriia</taxon>
        <taxon>Flavobacteriales</taxon>
        <taxon>Flavobacteriaceae</taxon>
        <taxon>Flagellimonas</taxon>
    </lineage>
</organism>
<keyword evidence="4" id="KW-1185">Reference proteome</keyword>
<feature type="compositionally biased region" description="Low complexity" evidence="1">
    <location>
        <begin position="22"/>
        <end position="48"/>
    </location>
</feature>
<sequence>MKKKRFLPLLLGLVLLMACSNDSDNTPPPDNNSNSNNNGNNGNNGNNNVDRSANLLGAGDSANDLLANTNFDRLVIEIGHVAGFQPTVETLANFEDFILNQSFKENIQIDLLSLSSPEETTLTLQEIVDLENDNRTAYNDGTTLAIYIYFADAPSDSDDDDEGLVTVGSVYRNTSMVIYESTIRRLASRSSTITLSDLETATLNHEFGHLFGLVNLGTDPVNSHEDLDAPNHCNVQGCLMRAEIEFGTVSRSAQASSKEGILQSVCDLSGNSLVRRLESRTGRGLAIIPVLDDECVLDLQNNGGR</sequence>
<evidence type="ECO:0000313" key="4">
    <source>
        <dbReference type="Proteomes" id="UP000291981"/>
    </source>
</evidence>